<dbReference type="Gene3D" id="3.30.450.40">
    <property type="match status" value="1"/>
</dbReference>
<dbReference type="EMBL" id="MHIP01000007">
    <property type="protein sequence ID" value="OGY55341.1"/>
    <property type="molecule type" value="Genomic_DNA"/>
</dbReference>
<evidence type="ECO:0000256" key="2">
    <source>
        <dbReference type="ARBA" id="ARBA00023015"/>
    </source>
</evidence>
<evidence type="ECO:0000256" key="3">
    <source>
        <dbReference type="ARBA" id="ARBA00023016"/>
    </source>
</evidence>
<proteinExistence type="predicted"/>
<name>A0A1G1YSM8_9BACT</name>
<dbReference type="SUPFAM" id="SSF55781">
    <property type="entry name" value="GAF domain-like"/>
    <property type="match status" value="1"/>
</dbReference>
<reference evidence="6 7" key="1">
    <citation type="journal article" date="2016" name="Nat. Commun.">
        <title>Thousands of microbial genomes shed light on interconnected biogeochemical processes in an aquifer system.</title>
        <authorList>
            <person name="Anantharaman K."/>
            <person name="Brown C.T."/>
            <person name="Hug L.A."/>
            <person name="Sharon I."/>
            <person name="Castelle C.J."/>
            <person name="Probst A.J."/>
            <person name="Thomas B.C."/>
            <person name="Singh A."/>
            <person name="Wilkins M.J."/>
            <person name="Karaoz U."/>
            <person name="Brodie E.L."/>
            <person name="Williams K.H."/>
            <person name="Hubbard S.S."/>
            <person name="Banfield J.F."/>
        </authorList>
    </citation>
    <scope>NUCLEOTIDE SEQUENCE [LARGE SCALE GENOMIC DNA]</scope>
</reference>
<keyword evidence="4" id="KW-0804">Transcription</keyword>
<dbReference type="Gene3D" id="1.10.10.10">
    <property type="entry name" value="Winged helix-like DNA-binding domain superfamily/Winged helix DNA-binding domain"/>
    <property type="match status" value="1"/>
</dbReference>
<dbReference type="InterPro" id="IPR021153">
    <property type="entry name" value="HrcA_C"/>
</dbReference>
<dbReference type="SUPFAM" id="SSF46785">
    <property type="entry name" value="Winged helix' DNA-binding domain"/>
    <property type="match status" value="1"/>
</dbReference>
<dbReference type="GO" id="GO:0045892">
    <property type="term" value="P:negative regulation of DNA-templated transcription"/>
    <property type="evidence" value="ECO:0007669"/>
    <property type="project" value="TreeGrafter"/>
</dbReference>
<protein>
    <recommendedName>
        <fullName evidence="5">Heat-inducible transcription repressor HrcA C-terminal domain-containing protein</fullName>
    </recommendedName>
</protein>
<dbReference type="InterPro" id="IPR002571">
    <property type="entry name" value="HrcA"/>
</dbReference>
<feature type="domain" description="Heat-inducible transcription repressor HrcA C-terminal" evidence="5">
    <location>
        <begin position="93"/>
        <end position="222"/>
    </location>
</feature>
<evidence type="ECO:0000313" key="6">
    <source>
        <dbReference type="EMBL" id="OGY55341.1"/>
    </source>
</evidence>
<keyword evidence="3" id="KW-0346">Stress response</keyword>
<sequence>MNMLSERQEGLLETVIAEYIRLAQPISSQYLEERYDFGVSPATIRNELQVLSEGGYLKQPYTSAGRVPTDRGYRFFVDGVTRKEGLRSSKRLEDVFEQEVTDALEFASHAARALARQSSSLAAMYVEGASLFFKEGWEGMLQEPEFEEQESIKSFSRFLNDFEKNIATMSSQEDMQVFIGKENPFSKVTDFSIMIAECSFPEHGKLRVALLGPKRMEYPKNIHLLHSFSRIWRNR</sequence>
<evidence type="ECO:0000256" key="4">
    <source>
        <dbReference type="ARBA" id="ARBA00023163"/>
    </source>
</evidence>
<comment type="caution">
    <text evidence="6">The sequence shown here is derived from an EMBL/GenBank/DDBJ whole genome shotgun (WGS) entry which is preliminary data.</text>
</comment>
<organism evidence="6 7">
    <name type="scientific">Candidatus Buchananbacteria bacterium RIFCSPLOWO2_01_FULL_46_12</name>
    <dbReference type="NCBI Taxonomy" id="1797546"/>
    <lineage>
        <taxon>Bacteria</taxon>
        <taxon>Candidatus Buchananiibacteriota</taxon>
    </lineage>
</organism>
<dbReference type="PANTHER" id="PTHR34824:SF1">
    <property type="entry name" value="HEAT-INDUCIBLE TRANSCRIPTION REPRESSOR HRCA"/>
    <property type="match status" value="1"/>
</dbReference>
<dbReference type="AlphaFoldDB" id="A0A1G1YSM8"/>
<keyword evidence="2" id="KW-0805">Transcription regulation</keyword>
<evidence type="ECO:0000256" key="1">
    <source>
        <dbReference type="ARBA" id="ARBA00022491"/>
    </source>
</evidence>
<dbReference type="GO" id="GO:0003677">
    <property type="term" value="F:DNA binding"/>
    <property type="evidence" value="ECO:0007669"/>
    <property type="project" value="InterPro"/>
</dbReference>
<dbReference type="Proteomes" id="UP000176512">
    <property type="component" value="Unassembled WGS sequence"/>
</dbReference>
<keyword evidence="1" id="KW-0678">Repressor</keyword>
<dbReference type="InterPro" id="IPR029016">
    <property type="entry name" value="GAF-like_dom_sf"/>
</dbReference>
<dbReference type="InterPro" id="IPR036390">
    <property type="entry name" value="WH_DNA-bd_sf"/>
</dbReference>
<accession>A0A1G1YSM8</accession>
<evidence type="ECO:0000313" key="7">
    <source>
        <dbReference type="Proteomes" id="UP000176512"/>
    </source>
</evidence>
<gene>
    <name evidence="6" type="ORF">A3A24_01370</name>
</gene>
<dbReference type="Pfam" id="PF01628">
    <property type="entry name" value="HrcA"/>
    <property type="match status" value="1"/>
</dbReference>
<evidence type="ECO:0000259" key="5">
    <source>
        <dbReference type="Pfam" id="PF01628"/>
    </source>
</evidence>
<dbReference type="PANTHER" id="PTHR34824">
    <property type="entry name" value="HEAT-INDUCIBLE TRANSCRIPTION REPRESSOR HRCA"/>
    <property type="match status" value="1"/>
</dbReference>
<dbReference type="InterPro" id="IPR036388">
    <property type="entry name" value="WH-like_DNA-bd_sf"/>
</dbReference>